<evidence type="ECO:0000256" key="2">
    <source>
        <dbReference type="ARBA" id="ARBA00010145"/>
    </source>
</evidence>
<proteinExistence type="inferred from homology"/>
<dbReference type="InterPro" id="IPR038770">
    <property type="entry name" value="Na+/solute_symporter_sf"/>
</dbReference>
<comment type="similarity">
    <text evidence="2">Belongs to the auxin efflux carrier (TC 2.A.69) family.</text>
</comment>
<protein>
    <submittedName>
        <fullName evidence="9">Transporter</fullName>
    </submittedName>
</protein>
<evidence type="ECO:0000313" key="10">
    <source>
        <dbReference type="EMBL" id="HIP90866.1"/>
    </source>
</evidence>
<feature type="transmembrane region" description="Helical" evidence="8">
    <location>
        <begin position="94"/>
        <end position="116"/>
    </location>
</feature>
<evidence type="ECO:0000256" key="6">
    <source>
        <dbReference type="ARBA" id="ARBA00022989"/>
    </source>
</evidence>
<dbReference type="GO" id="GO:0005886">
    <property type="term" value="C:plasma membrane"/>
    <property type="evidence" value="ECO:0007669"/>
    <property type="project" value="UniProtKB-SubCell"/>
</dbReference>
<comment type="subcellular location">
    <subcellularLocation>
        <location evidence="1">Cell membrane</location>
        <topology evidence="1">Multi-pass membrane protein</topology>
    </subcellularLocation>
</comment>
<dbReference type="PANTHER" id="PTHR36838:SF3">
    <property type="entry name" value="TRANSPORTER AUXIN EFFLUX CARRIER EC FAMILY"/>
    <property type="match status" value="1"/>
</dbReference>
<evidence type="ECO:0000256" key="8">
    <source>
        <dbReference type="SAM" id="Phobius"/>
    </source>
</evidence>
<keyword evidence="4" id="KW-1003">Cell membrane</keyword>
<evidence type="ECO:0000313" key="11">
    <source>
        <dbReference type="Proteomes" id="UP000643554"/>
    </source>
</evidence>
<feature type="transmembrane region" description="Helical" evidence="8">
    <location>
        <begin position="196"/>
        <end position="214"/>
    </location>
</feature>
<keyword evidence="6 8" id="KW-1133">Transmembrane helix</keyword>
<evidence type="ECO:0000313" key="9">
    <source>
        <dbReference type="EMBL" id="HIP84722.1"/>
    </source>
</evidence>
<feature type="transmembrane region" description="Helical" evidence="8">
    <location>
        <begin position="122"/>
        <end position="144"/>
    </location>
</feature>
<evidence type="ECO:0000256" key="1">
    <source>
        <dbReference type="ARBA" id="ARBA00004651"/>
    </source>
</evidence>
<feature type="transmembrane region" description="Helical" evidence="8">
    <location>
        <begin position="257"/>
        <end position="276"/>
    </location>
</feature>
<reference evidence="9" key="1">
    <citation type="journal article" date="2020" name="ISME J.">
        <title>Gammaproteobacteria mediating utilization of methyl-, sulfur- and petroleum organic compounds in deep ocean hydrothermal plumes.</title>
        <authorList>
            <person name="Zhou Z."/>
            <person name="Liu Y."/>
            <person name="Pan J."/>
            <person name="Cron B.R."/>
            <person name="Toner B.M."/>
            <person name="Anantharaman K."/>
            <person name="Breier J.A."/>
            <person name="Dick G.J."/>
            <person name="Li M."/>
        </authorList>
    </citation>
    <scope>NUCLEOTIDE SEQUENCE</scope>
    <source>
        <strain evidence="9">SZUA-1453</strain>
        <strain evidence="10">SZUA-1471</strain>
    </source>
</reference>
<keyword evidence="3" id="KW-0813">Transport</keyword>
<organism evidence="9 11">
    <name type="scientific">Methanothermococcus okinawensis</name>
    <dbReference type="NCBI Taxonomy" id="155863"/>
    <lineage>
        <taxon>Archaea</taxon>
        <taxon>Methanobacteriati</taxon>
        <taxon>Methanobacteriota</taxon>
        <taxon>Methanomada group</taxon>
        <taxon>Methanococci</taxon>
        <taxon>Methanococcales</taxon>
        <taxon>Methanococcaceae</taxon>
        <taxon>Methanothermococcus</taxon>
    </lineage>
</organism>
<feature type="transmembrane region" description="Helical" evidence="8">
    <location>
        <begin position="226"/>
        <end position="245"/>
    </location>
</feature>
<feature type="transmembrane region" description="Helical" evidence="8">
    <location>
        <begin position="165"/>
        <end position="184"/>
    </location>
</feature>
<keyword evidence="5 8" id="KW-0812">Transmembrane</keyword>
<dbReference type="Proteomes" id="UP000643554">
    <property type="component" value="Unassembled WGS sequence"/>
</dbReference>
<dbReference type="Pfam" id="PF03547">
    <property type="entry name" value="Mem_trans"/>
    <property type="match status" value="2"/>
</dbReference>
<evidence type="ECO:0000256" key="4">
    <source>
        <dbReference type="ARBA" id="ARBA00022475"/>
    </source>
</evidence>
<dbReference type="GO" id="GO:0055085">
    <property type="term" value="P:transmembrane transport"/>
    <property type="evidence" value="ECO:0007669"/>
    <property type="project" value="InterPro"/>
</dbReference>
<evidence type="ECO:0000256" key="5">
    <source>
        <dbReference type="ARBA" id="ARBA00022692"/>
    </source>
</evidence>
<dbReference type="Proteomes" id="UP000618343">
    <property type="component" value="Unassembled WGS sequence"/>
</dbReference>
<dbReference type="InterPro" id="IPR004776">
    <property type="entry name" value="Mem_transp_PIN-like"/>
</dbReference>
<comment type="caution">
    <text evidence="9">The sequence shown here is derived from an EMBL/GenBank/DDBJ whole genome shotgun (WGS) entry which is preliminary data.</text>
</comment>
<gene>
    <name evidence="9" type="ORF">EYH15_04465</name>
    <name evidence="10" type="ORF">EYH21_00990</name>
</gene>
<name>A0A833E094_9EURY</name>
<sequence>MEIMLVIVSLIFIGYISKYIGILREEDRSVLNNIVVYISMPSTVFLTILKNLSPRELPLFIKLSILIFVIFSLCGVIGYILGRCLKLDRRSIGGLILVCALGNTGFLGYPVIYGFYGDPGLVRAIFCDMGSVIASLLIGTFVGVTFGERKSDNTFLYIIGELLRFPPFIACMLSIVSVILGIGIEDIPNFLVDTLSYLSKATVPLIMISLGLSLSPASAKFTIKYGILALLVRLGVAPLLALILSNLFSIEGLERKVLILQSAMPSAMMSLVFSLLYKLDVKLVASACFITTIASLIILPILKKVLTL</sequence>
<dbReference type="EMBL" id="DQUO01000005">
    <property type="protein sequence ID" value="HIP90866.1"/>
    <property type="molecule type" value="Genomic_DNA"/>
</dbReference>
<evidence type="ECO:0000256" key="7">
    <source>
        <dbReference type="ARBA" id="ARBA00023136"/>
    </source>
</evidence>
<accession>A0A833E094</accession>
<dbReference type="AlphaFoldDB" id="A0A833E094"/>
<feature type="transmembrane region" description="Helical" evidence="8">
    <location>
        <begin position="61"/>
        <end position="82"/>
    </location>
</feature>
<dbReference type="Gene3D" id="1.20.1530.20">
    <property type="match status" value="1"/>
</dbReference>
<dbReference type="PANTHER" id="PTHR36838">
    <property type="entry name" value="AUXIN EFFLUX CARRIER FAMILY PROTEIN"/>
    <property type="match status" value="1"/>
</dbReference>
<evidence type="ECO:0000256" key="3">
    <source>
        <dbReference type="ARBA" id="ARBA00022448"/>
    </source>
</evidence>
<feature type="transmembrane region" description="Helical" evidence="8">
    <location>
        <begin position="6"/>
        <end position="23"/>
    </location>
</feature>
<feature type="transmembrane region" description="Helical" evidence="8">
    <location>
        <begin position="283"/>
        <end position="302"/>
    </location>
</feature>
<feature type="transmembrane region" description="Helical" evidence="8">
    <location>
        <begin position="30"/>
        <end position="49"/>
    </location>
</feature>
<keyword evidence="7 8" id="KW-0472">Membrane</keyword>
<dbReference type="EMBL" id="DQUI01000073">
    <property type="protein sequence ID" value="HIP84722.1"/>
    <property type="molecule type" value="Genomic_DNA"/>
</dbReference>